<evidence type="ECO:0000313" key="2">
    <source>
        <dbReference type="EMBL" id="HEB14073.1"/>
    </source>
</evidence>
<dbReference type="PANTHER" id="PTHR33383:SF1">
    <property type="entry name" value="MEMBRANE PROTEIN INSERTION EFFICIENCY FACTOR-RELATED"/>
    <property type="match status" value="1"/>
</dbReference>
<dbReference type="SMART" id="SM01234">
    <property type="entry name" value="Haemolytic"/>
    <property type="match status" value="1"/>
</dbReference>
<dbReference type="PANTHER" id="PTHR33383">
    <property type="entry name" value="MEMBRANE PROTEIN INSERTION EFFICIENCY FACTOR-RELATED"/>
    <property type="match status" value="1"/>
</dbReference>
<dbReference type="GO" id="GO:0005886">
    <property type="term" value="C:plasma membrane"/>
    <property type="evidence" value="ECO:0007669"/>
    <property type="project" value="UniProtKB-SubCell"/>
</dbReference>
<dbReference type="EMBL" id="DRHH01000066">
    <property type="protein sequence ID" value="HEB14073.1"/>
    <property type="molecule type" value="Genomic_DNA"/>
</dbReference>
<organism evidence="2">
    <name type="scientific">candidate division WWE3 bacterium</name>
    <dbReference type="NCBI Taxonomy" id="2053526"/>
    <lineage>
        <taxon>Bacteria</taxon>
        <taxon>Katanobacteria</taxon>
    </lineage>
</organism>
<dbReference type="AlphaFoldDB" id="A0A7C1S9Z8"/>
<dbReference type="HAMAP" id="MF_00386">
    <property type="entry name" value="UPF0161_YidD"/>
    <property type="match status" value="1"/>
</dbReference>
<accession>A0A7C1S9Z8</accession>
<gene>
    <name evidence="2" type="primary">yidD</name>
    <name evidence="2" type="ORF">ENI09_01545</name>
</gene>
<sequence length="77" mass="8447">MRFLVAKAINLYQKTISPDHGVLGRLLFGGACRYHPTCSQYTKEAITRYGTGRGTALGLKRVLRCHPFAEGGLDPVP</sequence>
<evidence type="ECO:0000256" key="1">
    <source>
        <dbReference type="HAMAP-Rule" id="MF_00386"/>
    </source>
</evidence>
<dbReference type="Pfam" id="PF01809">
    <property type="entry name" value="YidD"/>
    <property type="match status" value="1"/>
</dbReference>
<proteinExistence type="inferred from homology"/>
<keyword evidence="1" id="KW-0472">Membrane</keyword>
<dbReference type="NCBIfam" id="TIGR00278">
    <property type="entry name" value="membrane protein insertion efficiency factor YidD"/>
    <property type="match status" value="1"/>
</dbReference>
<keyword evidence="1" id="KW-1003">Cell membrane</keyword>
<name>A0A7C1S9Z8_UNCKA</name>
<protein>
    <recommendedName>
        <fullName evidence="1">Putative membrane protein insertion efficiency factor</fullName>
    </recommendedName>
</protein>
<comment type="caution">
    <text evidence="2">The sequence shown here is derived from an EMBL/GenBank/DDBJ whole genome shotgun (WGS) entry which is preliminary data.</text>
</comment>
<comment type="function">
    <text evidence="1">Could be involved in insertion of integral membrane proteins into the membrane.</text>
</comment>
<comment type="similarity">
    <text evidence="1">Belongs to the UPF0161 family.</text>
</comment>
<dbReference type="InterPro" id="IPR002696">
    <property type="entry name" value="Membr_insert_effic_factor_YidD"/>
</dbReference>
<dbReference type="Proteomes" id="UP000885744">
    <property type="component" value="Unassembled WGS sequence"/>
</dbReference>
<comment type="subcellular location">
    <subcellularLocation>
        <location evidence="1">Cell membrane</location>
        <topology evidence="1">Peripheral membrane protein</topology>
        <orientation evidence="1">Cytoplasmic side</orientation>
    </subcellularLocation>
</comment>
<reference evidence="2" key="1">
    <citation type="journal article" date="2020" name="mSystems">
        <title>Genome- and Community-Level Interaction Insights into Carbon Utilization and Element Cycling Functions of Hydrothermarchaeota in Hydrothermal Sediment.</title>
        <authorList>
            <person name="Zhou Z."/>
            <person name="Liu Y."/>
            <person name="Xu W."/>
            <person name="Pan J."/>
            <person name="Luo Z.H."/>
            <person name="Li M."/>
        </authorList>
    </citation>
    <scope>NUCLEOTIDE SEQUENCE [LARGE SCALE GENOMIC DNA]</scope>
    <source>
        <strain evidence="2">HyVt-365</strain>
    </source>
</reference>